<evidence type="ECO:0000313" key="6">
    <source>
        <dbReference type="Proteomes" id="UP000178606"/>
    </source>
</evidence>
<dbReference type="SUPFAM" id="SSF53822">
    <property type="entry name" value="Periplasmic binding protein-like I"/>
    <property type="match status" value="1"/>
</dbReference>
<evidence type="ECO:0000259" key="4">
    <source>
        <dbReference type="PROSITE" id="PS50932"/>
    </source>
</evidence>
<evidence type="ECO:0000313" key="5">
    <source>
        <dbReference type="EMBL" id="OGG52662.1"/>
    </source>
</evidence>
<reference evidence="5 6" key="1">
    <citation type="journal article" date="2016" name="Nat. Commun.">
        <title>Thousands of microbial genomes shed light on interconnected biogeochemical processes in an aquifer system.</title>
        <authorList>
            <person name="Anantharaman K."/>
            <person name="Brown C.T."/>
            <person name="Hug L.A."/>
            <person name="Sharon I."/>
            <person name="Castelle C.J."/>
            <person name="Probst A.J."/>
            <person name="Thomas B.C."/>
            <person name="Singh A."/>
            <person name="Wilkins M.J."/>
            <person name="Karaoz U."/>
            <person name="Brodie E.L."/>
            <person name="Williams K.H."/>
            <person name="Hubbard S.S."/>
            <person name="Banfield J.F."/>
        </authorList>
    </citation>
    <scope>NUCLEOTIDE SEQUENCE [LARGE SCALE GENOMIC DNA]</scope>
    <source>
        <strain evidence="6">RIFCSPLOWO2_12_FULL_64_10</strain>
    </source>
</reference>
<evidence type="ECO:0000256" key="3">
    <source>
        <dbReference type="ARBA" id="ARBA00023163"/>
    </source>
</evidence>
<dbReference type="PROSITE" id="PS50932">
    <property type="entry name" value="HTH_LACI_2"/>
    <property type="match status" value="1"/>
</dbReference>
<dbReference type="InterPro" id="IPR046335">
    <property type="entry name" value="LacI/GalR-like_sensor"/>
</dbReference>
<accession>A0A1F6CUX0</accession>
<comment type="caution">
    <text evidence="5">The sequence shown here is derived from an EMBL/GenBank/DDBJ whole genome shotgun (WGS) entry which is preliminary data.</text>
</comment>
<dbReference type="GO" id="GO:0003700">
    <property type="term" value="F:DNA-binding transcription factor activity"/>
    <property type="evidence" value="ECO:0007669"/>
    <property type="project" value="TreeGrafter"/>
</dbReference>
<dbReference type="Proteomes" id="UP000178606">
    <property type="component" value="Unassembled WGS sequence"/>
</dbReference>
<dbReference type="AlphaFoldDB" id="A0A1F6CUX0"/>
<gene>
    <name evidence="5" type="ORF">A3F84_28560</name>
</gene>
<keyword evidence="3" id="KW-0804">Transcription</keyword>
<dbReference type="PANTHER" id="PTHR30146:SF109">
    <property type="entry name" value="HTH-TYPE TRANSCRIPTIONAL REGULATOR GALS"/>
    <property type="match status" value="1"/>
</dbReference>
<dbReference type="InterPro" id="IPR010982">
    <property type="entry name" value="Lambda_DNA-bd_dom_sf"/>
</dbReference>
<dbReference type="EMBL" id="MFKF01000137">
    <property type="protein sequence ID" value="OGG52662.1"/>
    <property type="molecule type" value="Genomic_DNA"/>
</dbReference>
<dbReference type="SMART" id="SM00354">
    <property type="entry name" value="HTH_LACI"/>
    <property type="match status" value="1"/>
</dbReference>
<dbReference type="Gene3D" id="1.10.260.40">
    <property type="entry name" value="lambda repressor-like DNA-binding domains"/>
    <property type="match status" value="1"/>
</dbReference>
<protein>
    <recommendedName>
        <fullName evidence="4">HTH lacI-type domain-containing protein</fullName>
    </recommendedName>
</protein>
<name>A0A1F6CUX0_HANXR</name>
<evidence type="ECO:0000256" key="2">
    <source>
        <dbReference type="ARBA" id="ARBA00023125"/>
    </source>
</evidence>
<dbReference type="InterPro" id="IPR000843">
    <property type="entry name" value="HTH_LacI"/>
</dbReference>
<keyword evidence="2" id="KW-0238">DNA-binding</keyword>
<proteinExistence type="predicted"/>
<dbReference type="Gene3D" id="3.40.50.2300">
    <property type="match status" value="2"/>
</dbReference>
<dbReference type="Pfam" id="PF13377">
    <property type="entry name" value="Peripla_BP_3"/>
    <property type="match status" value="1"/>
</dbReference>
<dbReference type="PANTHER" id="PTHR30146">
    <property type="entry name" value="LACI-RELATED TRANSCRIPTIONAL REPRESSOR"/>
    <property type="match status" value="1"/>
</dbReference>
<feature type="domain" description="HTH lacI-type" evidence="4">
    <location>
        <begin position="1"/>
        <end position="41"/>
    </location>
</feature>
<dbReference type="CDD" id="cd06267">
    <property type="entry name" value="PBP1_LacI_sugar_binding-like"/>
    <property type="match status" value="1"/>
</dbReference>
<evidence type="ECO:0000256" key="1">
    <source>
        <dbReference type="ARBA" id="ARBA00023015"/>
    </source>
</evidence>
<sequence length="362" mass="40598">MSRILNNDTSRGVSAHRRQEVLTVARKIGYHPHRSARALRLRRHFNVAYVLMESSMLRSDLDLPFGRFRLYGMEEVLTARGYMLSLLRLDFEELQGIQEKALRWRQVDGLVFNYRAPSAEVMALLREARLPAVLIDGDVFEQSQRTISCVLSDREGGIGQAMRHLIQQGHRRIAFLSAQSNPRRFAGYLRALAEHGLERDEGLIRLWSDGTGSLGGGSDGRMPWSDYFIVGRLKGYRATQELLAERAPFTAIQAGSDFTAAGAIDALREVGIRVPEDVAVVGFDDVDGLKVSPFREPFLTTVYDPNFEMGQRAAELLLAQIEEGAESQLAVLPTRLVVRESCGARRHSERGEVSVTETIRLD</sequence>
<organism evidence="5 6">
    <name type="scientific">Handelsmanbacteria sp. (strain RIFCSPLOWO2_12_FULL_64_10)</name>
    <dbReference type="NCBI Taxonomy" id="1817868"/>
    <lineage>
        <taxon>Bacteria</taxon>
        <taxon>Candidatus Handelsmaniibacteriota</taxon>
    </lineage>
</organism>
<dbReference type="GO" id="GO:0000976">
    <property type="term" value="F:transcription cis-regulatory region binding"/>
    <property type="evidence" value="ECO:0007669"/>
    <property type="project" value="TreeGrafter"/>
</dbReference>
<keyword evidence="1" id="KW-0805">Transcription regulation</keyword>
<dbReference type="InterPro" id="IPR028082">
    <property type="entry name" value="Peripla_BP_I"/>
</dbReference>